<dbReference type="SUPFAM" id="SSF51905">
    <property type="entry name" value="FAD/NAD(P)-binding domain"/>
    <property type="match status" value="1"/>
</dbReference>
<protein>
    <recommendedName>
        <fullName evidence="2">NADH:ubiquinone reductase (non-electrogenic)</fullName>
        <ecNumber evidence="2">1.6.5.9</ecNumber>
    </recommendedName>
</protein>
<dbReference type="Gene3D" id="3.50.50.100">
    <property type="match status" value="1"/>
</dbReference>
<evidence type="ECO:0000256" key="5">
    <source>
        <dbReference type="ARBA" id="ARBA00023002"/>
    </source>
</evidence>
<keyword evidence="4" id="KW-0274">FAD</keyword>
<dbReference type="InterPro" id="IPR036188">
    <property type="entry name" value="FAD/NAD-bd_sf"/>
</dbReference>
<name>A0ABW8IIZ7_9GAMM</name>
<comment type="similarity">
    <text evidence="1">Belongs to the NADH dehydrogenase family.</text>
</comment>
<dbReference type="PRINTS" id="PR00411">
    <property type="entry name" value="PNDRDTASEI"/>
</dbReference>
<proteinExistence type="inferred from homology"/>
<dbReference type="Pfam" id="PF07992">
    <property type="entry name" value="Pyr_redox_2"/>
    <property type="match status" value="1"/>
</dbReference>
<dbReference type="PANTHER" id="PTHR43706">
    <property type="entry name" value="NADH DEHYDROGENASE"/>
    <property type="match status" value="1"/>
</dbReference>
<sequence length="435" mass="48003">MTNQFFASGHLRRIALNATTHRHRVVIVGAGFGGLEAARRLGGEEVDVTIIDRSNHHVFQPLLYQVAGAALDISQIAWPIRHVLHRFKNVTTLMAEVNGVDVAARTVLLTDDSRIPYDTLVLATGSTHAYFGHDEWAQYAPGLKTLGDALSIRQHLLTIFEQAEREPDPDKRQTLQTIVVIGAGATGVELACTIAELAHEEMPGEFRHIDTRTARVIVVEAAPRVLSGFPETLADYALRTMERLGVTVLLNHPVTECRADGVVCKDQYIGAGAIFWAAGVRASPAAQWLNVPADKAGRVKVERDLSVPAHTEIFVVGDAALLEQENGKPVPGLAPAAKQEGRYVAEVIKTRLRNRAPPRPFRYRNYGNLSTIGKHTAVVDFGKVTLRGRIAWGIWAVAHIYFLIGVRNRLLVALNWFWLYIKGERAARIIISRKT</sequence>
<evidence type="ECO:0000313" key="10">
    <source>
        <dbReference type="Proteomes" id="UP001620409"/>
    </source>
</evidence>
<keyword evidence="6" id="KW-0520">NAD</keyword>
<dbReference type="EC" id="1.6.5.9" evidence="2"/>
<comment type="caution">
    <text evidence="9">The sequence shown here is derived from an EMBL/GenBank/DDBJ whole genome shotgun (WGS) entry which is preliminary data.</text>
</comment>
<dbReference type="Proteomes" id="UP001620409">
    <property type="component" value="Unassembled WGS sequence"/>
</dbReference>
<evidence type="ECO:0000256" key="7">
    <source>
        <dbReference type="ARBA" id="ARBA00047599"/>
    </source>
</evidence>
<dbReference type="PANTHER" id="PTHR43706:SF47">
    <property type="entry name" value="EXTERNAL NADH-UBIQUINONE OXIDOREDUCTASE 1, MITOCHONDRIAL-RELATED"/>
    <property type="match status" value="1"/>
</dbReference>
<reference evidence="9 10" key="1">
    <citation type="submission" date="2020-10" db="EMBL/GenBank/DDBJ databases">
        <title>Phylogeny of dyella-like bacteria.</title>
        <authorList>
            <person name="Fu J."/>
        </authorList>
    </citation>
    <scope>NUCLEOTIDE SEQUENCE [LARGE SCALE GENOMIC DNA]</scope>
    <source>
        <strain evidence="9 10">DHG40</strain>
    </source>
</reference>
<evidence type="ECO:0000259" key="8">
    <source>
        <dbReference type="Pfam" id="PF07992"/>
    </source>
</evidence>
<dbReference type="InterPro" id="IPR023753">
    <property type="entry name" value="FAD/NAD-binding_dom"/>
</dbReference>
<evidence type="ECO:0000256" key="3">
    <source>
        <dbReference type="ARBA" id="ARBA00022630"/>
    </source>
</evidence>
<keyword evidence="10" id="KW-1185">Reference proteome</keyword>
<evidence type="ECO:0000256" key="1">
    <source>
        <dbReference type="ARBA" id="ARBA00005272"/>
    </source>
</evidence>
<evidence type="ECO:0000256" key="4">
    <source>
        <dbReference type="ARBA" id="ARBA00022827"/>
    </source>
</evidence>
<organism evidence="9 10">
    <name type="scientific">Dyella humi</name>
    <dbReference type="NCBI Taxonomy" id="1770547"/>
    <lineage>
        <taxon>Bacteria</taxon>
        <taxon>Pseudomonadati</taxon>
        <taxon>Pseudomonadota</taxon>
        <taxon>Gammaproteobacteria</taxon>
        <taxon>Lysobacterales</taxon>
        <taxon>Rhodanobacteraceae</taxon>
        <taxon>Dyella</taxon>
    </lineage>
</organism>
<dbReference type="EMBL" id="JADIKI010000023">
    <property type="protein sequence ID" value="MFK2855177.1"/>
    <property type="molecule type" value="Genomic_DNA"/>
</dbReference>
<keyword evidence="3" id="KW-0285">Flavoprotein</keyword>
<dbReference type="PRINTS" id="PR00368">
    <property type="entry name" value="FADPNR"/>
</dbReference>
<keyword evidence="5" id="KW-0560">Oxidoreductase</keyword>
<feature type="domain" description="FAD/NAD(P)-binding" evidence="8">
    <location>
        <begin position="24"/>
        <end position="341"/>
    </location>
</feature>
<comment type="catalytic activity">
    <reaction evidence="7">
        <text>a quinone + NADH + H(+) = a quinol + NAD(+)</text>
        <dbReference type="Rhea" id="RHEA:46160"/>
        <dbReference type="ChEBI" id="CHEBI:15378"/>
        <dbReference type="ChEBI" id="CHEBI:24646"/>
        <dbReference type="ChEBI" id="CHEBI:57540"/>
        <dbReference type="ChEBI" id="CHEBI:57945"/>
        <dbReference type="ChEBI" id="CHEBI:132124"/>
        <dbReference type="EC" id="1.6.5.9"/>
    </reaction>
</comment>
<evidence type="ECO:0000313" key="9">
    <source>
        <dbReference type="EMBL" id="MFK2855177.1"/>
    </source>
</evidence>
<evidence type="ECO:0000256" key="2">
    <source>
        <dbReference type="ARBA" id="ARBA00012637"/>
    </source>
</evidence>
<dbReference type="InterPro" id="IPR045024">
    <property type="entry name" value="NDH-2"/>
</dbReference>
<evidence type="ECO:0000256" key="6">
    <source>
        <dbReference type="ARBA" id="ARBA00023027"/>
    </source>
</evidence>
<accession>A0ABW8IIZ7</accession>
<gene>
    <name evidence="9" type="ORF">ISP18_11290</name>
</gene>